<name>A0A2U2J540_9SPHN</name>
<dbReference type="SUPFAM" id="SSF53448">
    <property type="entry name" value="Nucleotide-diphospho-sugar transferases"/>
    <property type="match status" value="1"/>
</dbReference>
<dbReference type="OrthoDB" id="9813349at2"/>
<evidence type="ECO:0000313" key="2">
    <source>
        <dbReference type="EMBL" id="PWG03424.1"/>
    </source>
</evidence>
<feature type="domain" description="Glycosyltransferase 2-like" evidence="1">
    <location>
        <begin position="22"/>
        <end position="187"/>
    </location>
</feature>
<dbReference type="EMBL" id="QFFF01000001">
    <property type="protein sequence ID" value="PWG03424.1"/>
    <property type="molecule type" value="Genomic_DNA"/>
</dbReference>
<dbReference type="InterPro" id="IPR001173">
    <property type="entry name" value="Glyco_trans_2-like"/>
</dbReference>
<dbReference type="PANTHER" id="PTHR43685">
    <property type="entry name" value="GLYCOSYLTRANSFERASE"/>
    <property type="match status" value="1"/>
</dbReference>
<dbReference type="Proteomes" id="UP000245916">
    <property type="component" value="Unassembled WGS sequence"/>
</dbReference>
<keyword evidence="2" id="KW-0808">Transferase</keyword>
<protein>
    <submittedName>
        <fullName evidence="2">Family 2 glycosyl transferase</fullName>
    </submittedName>
</protein>
<accession>A0A2U2J540</accession>
<dbReference type="AlphaFoldDB" id="A0A2U2J540"/>
<dbReference type="Pfam" id="PF00535">
    <property type="entry name" value="Glycos_transf_2"/>
    <property type="match status" value="1"/>
</dbReference>
<evidence type="ECO:0000259" key="1">
    <source>
        <dbReference type="Pfam" id="PF00535"/>
    </source>
</evidence>
<dbReference type="RefSeq" id="WP_109271562.1">
    <property type="nucleotide sequence ID" value="NZ_QFFF01000001.1"/>
</dbReference>
<dbReference type="PANTHER" id="PTHR43685:SF2">
    <property type="entry name" value="GLYCOSYLTRANSFERASE 2-LIKE DOMAIN-CONTAINING PROTEIN"/>
    <property type="match status" value="1"/>
</dbReference>
<dbReference type="InterPro" id="IPR029044">
    <property type="entry name" value="Nucleotide-diphossugar_trans"/>
</dbReference>
<dbReference type="InterPro" id="IPR050834">
    <property type="entry name" value="Glycosyltransf_2"/>
</dbReference>
<reference evidence="2 3" key="1">
    <citation type="submission" date="2018-05" db="EMBL/GenBank/DDBJ databases">
        <title>Genome of Sphingosinicella humi QZX222.</title>
        <authorList>
            <person name="Qiao Z."/>
            <person name="Wang G."/>
        </authorList>
    </citation>
    <scope>NUCLEOTIDE SEQUENCE [LARGE SCALE GENOMIC DNA]</scope>
    <source>
        <strain evidence="2 3">QZX222</strain>
    </source>
</reference>
<dbReference type="Gene3D" id="3.90.550.10">
    <property type="entry name" value="Spore Coat Polysaccharide Biosynthesis Protein SpsA, Chain A"/>
    <property type="match status" value="1"/>
</dbReference>
<comment type="caution">
    <text evidence="2">The sequence shown here is derived from an EMBL/GenBank/DDBJ whole genome shotgun (WGS) entry which is preliminary data.</text>
</comment>
<keyword evidence="3" id="KW-1185">Reference proteome</keyword>
<proteinExistence type="predicted"/>
<sequence length="334" mass="38189">MESPIRRSRIEPHPDLPRPYWSVMIPVYNARAELRRSLASVLECGLGREVMQIEVVDDGSSDDPQEVVAEIGRGRVEFYRQPFNVGHSRNFNTCIERARGHVVHILHADDRVAEAFYVRMARLFDTYSEIGAAFCRHAIVDPDDHMLRVSSLEREESGILERWLPRIAAELRLQPPSMAVRRSVYERLGGFDTRLVSCGEDWEMWVRIAAHYPVAYEPEVLAYYTDNAESLTKRSIKNGQNIRDVRAATHMARTYLNDEAALAANRRALENWANWAVYWAWQMIEHREYKAAGVQLWQALMCSRSATILRAVARIVRLGAARAAGRAVAWANIG</sequence>
<gene>
    <name evidence="2" type="ORF">DF286_11500</name>
</gene>
<dbReference type="GO" id="GO:0016740">
    <property type="term" value="F:transferase activity"/>
    <property type="evidence" value="ECO:0007669"/>
    <property type="project" value="UniProtKB-KW"/>
</dbReference>
<evidence type="ECO:0000313" key="3">
    <source>
        <dbReference type="Proteomes" id="UP000245916"/>
    </source>
</evidence>
<organism evidence="2 3">
    <name type="scientific">Allosphingosinicella humi</name>
    <dbReference type="NCBI Taxonomy" id="2068657"/>
    <lineage>
        <taxon>Bacteria</taxon>
        <taxon>Pseudomonadati</taxon>
        <taxon>Pseudomonadota</taxon>
        <taxon>Alphaproteobacteria</taxon>
        <taxon>Sphingomonadales</taxon>
        <taxon>Sphingomonadaceae</taxon>
        <taxon>Allosphingosinicella</taxon>
    </lineage>
</organism>